<dbReference type="EMBL" id="LAZR01014522">
    <property type="protein sequence ID" value="KKM17124.1"/>
    <property type="molecule type" value="Genomic_DNA"/>
</dbReference>
<dbReference type="AlphaFoldDB" id="A0A0F9IBM4"/>
<gene>
    <name evidence="1" type="ORF">LCGC14_1678900</name>
</gene>
<sequence length="52" mass="6197">MIKKYCDECEKKKEGKEFSGARVFQTCTECDKTLQGLLKIKYNYKTKKVEKR</sequence>
<organism evidence="1">
    <name type="scientific">marine sediment metagenome</name>
    <dbReference type="NCBI Taxonomy" id="412755"/>
    <lineage>
        <taxon>unclassified sequences</taxon>
        <taxon>metagenomes</taxon>
        <taxon>ecological metagenomes</taxon>
    </lineage>
</organism>
<name>A0A0F9IBM4_9ZZZZ</name>
<comment type="caution">
    <text evidence="1">The sequence shown here is derived from an EMBL/GenBank/DDBJ whole genome shotgun (WGS) entry which is preliminary data.</text>
</comment>
<proteinExistence type="predicted"/>
<protein>
    <submittedName>
        <fullName evidence="1">Uncharacterized protein</fullName>
    </submittedName>
</protein>
<evidence type="ECO:0000313" key="1">
    <source>
        <dbReference type="EMBL" id="KKM17124.1"/>
    </source>
</evidence>
<reference evidence="1" key="1">
    <citation type="journal article" date="2015" name="Nature">
        <title>Complex archaea that bridge the gap between prokaryotes and eukaryotes.</title>
        <authorList>
            <person name="Spang A."/>
            <person name="Saw J.H."/>
            <person name="Jorgensen S.L."/>
            <person name="Zaremba-Niedzwiedzka K."/>
            <person name="Martijn J."/>
            <person name="Lind A.E."/>
            <person name="van Eijk R."/>
            <person name="Schleper C."/>
            <person name="Guy L."/>
            <person name="Ettema T.J."/>
        </authorList>
    </citation>
    <scope>NUCLEOTIDE SEQUENCE</scope>
</reference>
<accession>A0A0F9IBM4</accession>